<proteinExistence type="predicted"/>
<dbReference type="InterPro" id="IPR004314">
    <property type="entry name" value="Neprosin"/>
</dbReference>
<dbReference type="EMBL" id="DF974049">
    <property type="protein sequence ID" value="GAU44500.1"/>
    <property type="molecule type" value="Genomic_DNA"/>
</dbReference>
<gene>
    <name evidence="2" type="ORF">TSUD_122700</name>
</gene>
<reference evidence="3" key="1">
    <citation type="journal article" date="2017" name="Front. Plant Sci.">
        <title>Climate Clever Clovers: New Paradigm to Reduce the Environmental Footprint of Ruminants by Breeding Low Methanogenic Forages Utilizing Haplotype Variation.</title>
        <authorList>
            <person name="Kaur P."/>
            <person name="Appels R."/>
            <person name="Bayer P.E."/>
            <person name="Keeble-Gagnere G."/>
            <person name="Wang J."/>
            <person name="Hirakawa H."/>
            <person name="Shirasawa K."/>
            <person name="Vercoe P."/>
            <person name="Stefanova K."/>
            <person name="Durmic Z."/>
            <person name="Nichols P."/>
            <person name="Revell C."/>
            <person name="Isobe S.N."/>
            <person name="Edwards D."/>
            <person name="Erskine W."/>
        </authorList>
    </citation>
    <scope>NUCLEOTIDE SEQUENCE [LARGE SCALE GENOMIC DNA]</scope>
    <source>
        <strain evidence="3">cv. Daliak</strain>
    </source>
</reference>
<evidence type="ECO:0000313" key="3">
    <source>
        <dbReference type="Proteomes" id="UP000242715"/>
    </source>
</evidence>
<evidence type="ECO:0000259" key="1">
    <source>
        <dbReference type="PROSITE" id="PS52045"/>
    </source>
</evidence>
<sequence>MSSFDQAAWVGITSSHVGTSSPPMGSGQHPNGNLNEAAYFKNMDFLDDSKKNQPLLRDGAPIFTSTPCYGAQYIDRPGIGLTLQFGGPGGKCGV</sequence>
<evidence type="ECO:0000313" key="2">
    <source>
        <dbReference type="EMBL" id="GAU44500.1"/>
    </source>
</evidence>
<organism evidence="2 3">
    <name type="scientific">Trifolium subterraneum</name>
    <name type="common">Subterranean clover</name>
    <dbReference type="NCBI Taxonomy" id="3900"/>
    <lineage>
        <taxon>Eukaryota</taxon>
        <taxon>Viridiplantae</taxon>
        <taxon>Streptophyta</taxon>
        <taxon>Embryophyta</taxon>
        <taxon>Tracheophyta</taxon>
        <taxon>Spermatophyta</taxon>
        <taxon>Magnoliopsida</taxon>
        <taxon>eudicotyledons</taxon>
        <taxon>Gunneridae</taxon>
        <taxon>Pentapetalae</taxon>
        <taxon>rosids</taxon>
        <taxon>fabids</taxon>
        <taxon>Fabales</taxon>
        <taxon>Fabaceae</taxon>
        <taxon>Papilionoideae</taxon>
        <taxon>50 kb inversion clade</taxon>
        <taxon>NPAAA clade</taxon>
        <taxon>Hologalegina</taxon>
        <taxon>IRL clade</taxon>
        <taxon>Trifolieae</taxon>
        <taxon>Trifolium</taxon>
    </lineage>
</organism>
<accession>A0A2Z6P5S1</accession>
<name>A0A2Z6P5S1_TRISU</name>
<protein>
    <recommendedName>
        <fullName evidence="1">Neprosin PEP catalytic domain-containing protein</fullName>
    </recommendedName>
</protein>
<dbReference type="PROSITE" id="PS52045">
    <property type="entry name" value="NEPROSIN_PEP_CD"/>
    <property type="match status" value="1"/>
</dbReference>
<keyword evidence="3" id="KW-1185">Reference proteome</keyword>
<dbReference type="Pfam" id="PF03080">
    <property type="entry name" value="Neprosin"/>
    <property type="match status" value="1"/>
</dbReference>
<dbReference type="AlphaFoldDB" id="A0A2Z6P5S1"/>
<feature type="domain" description="Neprosin PEP catalytic" evidence="1">
    <location>
        <begin position="1"/>
        <end position="93"/>
    </location>
</feature>
<dbReference type="Proteomes" id="UP000242715">
    <property type="component" value="Unassembled WGS sequence"/>
</dbReference>